<dbReference type="GO" id="GO:0050661">
    <property type="term" value="F:NADP binding"/>
    <property type="evidence" value="ECO:0007669"/>
    <property type="project" value="InterPro"/>
</dbReference>
<keyword evidence="2" id="KW-0560">Oxidoreductase</keyword>
<dbReference type="Pfam" id="PF14833">
    <property type="entry name" value="NAD_binding_11"/>
    <property type="match status" value="1"/>
</dbReference>
<dbReference type="Gene3D" id="3.40.50.720">
    <property type="entry name" value="NAD(P)-binding Rossmann-like Domain"/>
    <property type="match status" value="1"/>
</dbReference>
<name>A0AB34J7C1_PRYPA</name>
<evidence type="ECO:0008006" key="9">
    <source>
        <dbReference type="Google" id="ProtNLM"/>
    </source>
</evidence>
<evidence type="ECO:0000256" key="3">
    <source>
        <dbReference type="ARBA" id="ARBA00023027"/>
    </source>
</evidence>
<dbReference type="PIRSF" id="PIRSF000103">
    <property type="entry name" value="HIBADH"/>
    <property type="match status" value="1"/>
</dbReference>
<dbReference type="SUPFAM" id="SSF48179">
    <property type="entry name" value="6-phosphogluconate dehydrogenase C-terminal domain-like"/>
    <property type="match status" value="1"/>
</dbReference>
<dbReference type="InterPro" id="IPR036291">
    <property type="entry name" value="NAD(P)-bd_dom_sf"/>
</dbReference>
<dbReference type="PANTHER" id="PTHR43580">
    <property type="entry name" value="OXIDOREDUCTASE GLYR1-RELATED"/>
    <property type="match status" value="1"/>
</dbReference>
<feature type="active site" evidence="4">
    <location>
        <position position="175"/>
    </location>
</feature>
<evidence type="ECO:0000259" key="5">
    <source>
        <dbReference type="Pfam" id="PF03446"/>
    </source>
</evidence>
<dbReference type="GO" id="GO:0051287">
    <property type="term" value="F:NAD binding"/>
    <property type="evidence" value="ECO:0007669"/>
    <property type="project" value="InterPro"/>
</dbReference>
<feature type="domain" description="6-phosphogluconate dehydrogenase NADP-binding" evidence="5">
    <location>
        <begin position="5"/>
        <end position="163"/>
    </location>
</feature>
<evidence type="ECO:0000256" key="1">
    <source>
        <dbReference type="ARBA" id="ARBA00007598"/>
    </source>
</evidence>
<dbReference type="PANTHER" id="PTHR43580:SF2">
    <property type="entry name" value="CYTOKINE-LIKE NUCLEAR FACTOR N-PAC"/>
    <property type="match status" value="1"/>
</dbReference>
<evidence type="ECO:0000256" key="4">
    <source>
        <dbReference type="PIRSR" id="PIRSR000103-1"/>
    </source>
</evidence>
<dbReference type="Pfam" id="PF03446">
    <property type="entry name" value="NAD_binding_2"/>
    <property type="match status" value="1"/>
</dbReference>
<reference evidence="7 8" key="1">
    <citation type="journal article" date="2024" name="Science">
        <title>Giant polyketide synthase enzymes in the biosynthesis of giant marine polyether toxins.</title>
        <authorList>
            <person name="Fallon T.R."/>
            <person name="Shende V.V."/>
            <person name="Wierzbicki I.H."/>
            <person name="Pendleton A.L."/>
            <person name="Watervoot N.F."/>
            <person name="Auber R.P."/>
            <person name="Gonzalez D.J."/>
            <person name="Wisecaver J.H."/>
            <person name="Moore B.S."/>
        </authorList>
    </citation>
    <scope>NUCLEOTIDE SEQUENCE [LARGE SCALE GENOMIC DNA]</scope>
    <source>
        <strain evidence="7 8">12B1</strain>
    </source>
</reference>
<dbReference type="InterPro" id="IPR002204">
    <property type="entry name" value="3-OH-isobutyrate_DH-rel_CS"/>
</dbReference>
<keyword evidence="3" id="KW-0520">NAD</keyword>
<keyword evidence="8" id="KW-1185">Reference proteome</keyword>
<protein>
    <recommendedName>
        <fullName evidence="9">3-hydroxyisobutyrate dehydrogenase</fullName>
    </recommendedName>
</protein>
<dbReference type="PROSITE" id="PS00895">
    <property type="entry name" value="3_HYDROXYISOBUT_DH"/>
    <property type="match status" value="1"/>
</dbReference>
<dbReference type="Proteomes" id="UP001515480">
    <property type="component" value="Unassembled WGS sequence"/>
</dbReference>
<dbReference type="EMBL" id="JBGBPQ010000011">
    <property type="protein sequence ID" value="KAL1515278.1"/>
    <property type="molecule type" value="Genomic_DNA"/>
</dbReference>
<proteinExistence type="inferred from homology"/>
<evidence type="ECO:0000259" key="6">
    <source>
        <dbReference type="Pfam" id="PF14833"/>
    </source>
</evidence>
<comment type="caution">
    <text evidence="7">The sequence shown here is derived from an EMBL/GenBank/DDBJ whole genome shotgun (WGS) entry which is preliminary data.</text>
</comment>
<dbReference type="InterPro" id="IPR051265">
    <property type="entry name" value="HIBADH-related_NP60_sf"/>
</dbReference>
<accession>A0AB34J7C1</accession>
<dbReference type="InterPro" id="IPR015815">
    <property type="entry name" value="HIBADH-related"/>
</dbReference>
<dbReference type="SUPFAM" id="SSF51735">
    <property type="entry name" value="NAD(P)-binding Rossmann-fold domains"/>
    <property type="match status" value="1"/>
</dbReference>
<dbReference type="Gene3D" id="1.10.1040.10">
    <property type="entry name" value="N-(1-d-carboxylethyl)-l-norvaline Dehydrogenase, domain 2"/>
    <property type="match status" value="1"/>
</dbReference>
<dbReference type="InterPro" id="IPR008927">
    <property type="entry name" value="6-PGluconate_DH-like_C_sf"/>
</dbReference>
<organism evidence="7 8">
    <name type="scientific">Prymnesium parvum</name>
    <name type="common">Toxic golden alga</name>
    <dbReference type="NCBI Taxonomy" id="97485"/>
    <lineage>
        <taxon>Eukaryota</taxon>
        <taxon>Haptista</taxon>
        <taxon>Haptophyta</taxon>
        <taxon>Prymnesiophyceae</taxon>
        <taxon>Prymnesiales</taxon>
        <taxon>Prymnesiaceae</taxon>
        <taxon>Prymnesium</taxon>
    </lineage>
</organism>
<evidence type="ECO:0000313" key="7">
    <source>
        <dbReference type="EMBL" id="KAL1515278.1"/>
    </source>
</evidence>
<dbReference type="InterPro" id="IPR006115">
    <property type="entry name" value="6PGDH_NADP-bd"/>
</dbReference>
<dbReference type="AlphaFoldDB" id="A0AB34J7C1"/>
<evidence type="ECO:0000313" key="8">
    <source>
        <dbReference type="Proteomes" id="UP001515480"/>
    </source>
</evidence>
<dbReference type="InterPro" id="IPR013328">
    <property type="entry name" value="6PGD_dom2"/>
</dbReference>
<dbReference type="InterPro" id="IPR029154">
    <property type="entry name" value="HIBADH-like_NADP-bd"/>
</dbReference>
<evidence type="ECO:0000256" key="2">
    <source>
        <dbReference type="ARBA" id="ARBA00023002"/>
    </source>
</evidence>
<comment type="similarity">
    <text evidence="1">Belongs to the HIBADH-related family. NP60 subfamily.</text>
</comment>
<sequence length="293" mass="30680">MAEAVGFIGLGLMGEGMARRLVGSGRSLVVWNRSIEKSEALRAESPEQVRVAQSPAGVFAESSLVYCMLSTPEAVRSVYEMEGGVLEGVAPGKTVIDCATLAEEDMARLSAQVIAKGGRFLEAPVSGSKGPAAAGQLIFLCGGDEALFTECADDLDVMGKAKFFFGGVGQGTRMKLVVNMVMGSMMAAFGEGLSLCDASGLDGAKLLQVLDLGAIANPMFKLKGPKMLASDHAPNFPLKHAEKDMRLAVELGKSQGLELPVASTADSVMQKAMAAGHQDKDFSSVIEAQRKSK</sequence>
<dbReference type="GO" id="GO:0016491">
    <property type="term" value="F:oxidoreductase activity"/>
    <property type="evidence" value="ECO:0007669"/>
    <property type="project" value="UniProtKB-KW"/>
</dbReference>
<feature type="domain" description="3-hydroxyisobutyrate dehydrogenase-like NAD-binding" evidence="6">
    <location>
        <begin position="169"/>
        <end position="287"/>
    </location>
</feature>
<gene>
    <name evidence="7" type="ORF">AB1Y20_001910</name>
</gene>